<sequence length="200" mass="24145">MIIVWMFYEQFVNIWTCLFLGIFRIYQGYNQGTYRYYSRSETFIRERKLLVASVFRKLISREFGENIYYKYFYVCQRSLQEKFFDSDEIYQDIYRRVERRDKGDIKNMQTRLNESLVIAVRIIKTYIIFVVYVLAAVLYLVTLGLHPIVTAAGIILISLILLQKTYEYIINKYCYIDAQIVLIYKNVLDKLLLPEKKETR</sequence>
<dbReference type="AlphaFoldDB" id="A0A1M6RC17"/>
<gene>
    <name evidence="2" type="ORF">SAMN02745136_02223</name>
</gene>
<evidence type="ECO:0000256" key="1">
    <source>
        <dbReference type="SAM" id="Phobius"/>
    </source>
</evidence>
<feature type="transmembrane region" description="Helical" evidence="1">
    <location>
        <begin position="116"/>
        <end position="139"/>
    </location>
</feature>
<proteinExistence type="predicted"/>
<accession>A0A1M6RC17</accession>
<keyword evidence="1" id="KW-0812">Transmembrane</keyword>
<keyword evidence="1" id="KW-0472">Membrane</keyword>
<dbReference type="EMBL" id="FRAC01000010">
    <property type="protein sequence ID" value="SHK30001.1"/>
    <property type="molecule type" value="Genomic_DNA"/>
</dbReference>
<reference evidence="2 3" key="1">
    <citation type="submission" date="2016-11" db="EMBL/GenBank/DDBJ databases">
        <authorList>
            <person name="Jaros S."/>
            <person name="Januszkiewicz K."/>
            <person name="Wedrychowicz H."/>
        </authorList>
    </citation>
    <scope>NUCLEOTIDE SEQUENCE [LARGE SCALE GENOMIC DNA]</scope>
    <source>
        <strain evidence="2 3">DSM 15929</strain>
    </source>
</reference>
<evidence type="ECO:0000313" key="2">
    <source>
        <dbReference type="EMBL" id="SHK30001.1"/>
    </source>
</evidence>
<dbReference type="Proteomes" id="UP000184386">
    <property type="component" value="Unassembled WGS sequence"/>
</dbReference>
<keyword evidence="1" id="KW-1133">Transmembrane helix</keyword>
<organism evidence="2 3">
    <name type="scientific">Anaerocolumna jejuensis DSM 15929</name>
    <dbReference type="NCBI Taxonomy" id="1121322"/>
    <lineage>
        <taxon>Bacteria</taxon>
        <taxon>Bacillati</taxon>
        <taxon>Bacillota</taxon>
        <taxon>Clostridia</taxon>
        <taxon>Lachnospirales</taxon>
        <taxon>Lachnospiraceae</taxon>
        <taxon>Anaerocolumna</taxon>
    </lineage>
</organism>
<protein>
    <submittedName>
        <fullName evidence="2">Uncharacterized protein</fullName>
    </submittedName>
</protein>
<feature type="transmembrane region" description="Helical" evidence="1">
    <location>
        <begin position="6"/>
        <end position="26"/>
    </location>
</feature>
<evidence type="ECO:0000313" key="3">
    <source>
        <dbReference type="Proteomes" id="UP000184386"/>
    </source>
</evidence>
<feature type="transmembrane region" description="Helical" evidence="1">
    <location>
        <begin position="145"/>
        <end position="162"/>
    </location>
</feature>
<name>A0A1M6RC17_9FIRM</name>
<keyword evidence="3" id="KW-1185">Reference proteome</keyword>